<organism evidence="5">
    <name type="scientific">Anthurium amnicola</name>
    <dbReference type="NCBI Taxonomy" id="1678845"/>
    <lineage>
        <taxon>Eukaryota</taxon>
        <taxon>Viridiplantae</taxon>
        <taxon>Streptophyta</taxon>
        <taxon>Embryophyta</taxon>
        <taxon>Tracheophyta</taxon>
        <taxon>Spermatophyta</taxon>
        <taxon>Magnoliopsida</taxon>
        <taxon>Liliopsida</taxon>
        <taxon>Araceae</taxon>
        <taxon>Pothoideae</taxon>
        <taxon>Potheae</taxon>
        <taxon>Anthurium</taxon>
    </lineage>
</organism>
<dbReference type="CDD" id="cd01061">
    <property type="entry name" value="RNase_T2_euk"/>
    <property type="match status" value="1"/>
</dbReference>
<dbReference type="InterPro" id="IPR036430">
    <property type="entry name" value="RNase_T2-like_sf"/>
</dbReference>
<dbReference type="AlphaFoldDB" id="A0A1D1ZKI6"/>
<evidence type="ECO:0000256" key="3">
    <source>
        <dbReference type="RuleBase" id="RU004328"/>
    </source>
</evidence>
<protein>
    <submittedName>
        <fullName evidence="5">Ribonuclease 3</fullName>
    </submittedName>
</protein>
<dbReference type="GO" id="GO:0005576">
    <property type="term" value="C:extracellular region"/>
    <property type="evidence" value="ECO:0007669"/>
    <property type="project" value="TreeGrafter"/>
</dbReference>
<dbReference type="InterPro" id="IPR033697">
    <property type="entry name" value="Ribonuclease_T2_eukaryotic"/>
</dbReference>
<evidence type="ECO:0000256" key="1">
    <source>
        <dbReference type="ARBA" id="ARBA00007469"/>
    </source>
</evidence>
<dbReference type="GO" id="GO:0006401">
    <property type="term" value="P:RNA catabolic process"/>
    <property type="evidence" value="ECO:0007669"/>
    <property type="project" value="TreeGrafter"/>
</dbReference>
<comment type="similarity">
    <text evidence="1 3">Belongs to the RNase T2 family.</text>
</comment>
<accession>A0A1D1ZKI6</accession>
<dbReference type="Pfam" id="PF00445">
    <property type="entry name" value="Ribonuclease_T2"/>
    <property type="match status" value="1"/>
</dbReference>
<keyword evidence="2" id="KW-1015">Disulfide bond</keyword>
<dbReference type="SUPFAM" id="SSF55895">
    <property type="entry name" value="Ribonuclease Rh-like"/>
    <property type="match status" value="1"/>
</dbReference>
<sequence>MRCRWASRGSIMKGKERRGRRDFERKGRMENGDRRRMEEAMAPRFALPFLLVATLLASSLVMADKSYDFYTLILQWPGSYCAHRKRCCKPTTGYPAKDFFVRFLETYDEITGEPLSRCNKWPFDVNQVVDERSELQQYWSSIRCPSNDGVSSWKNAWVNFGVCSNLTQPDYFTTALQLRAKVDVLSALANNGIAPGSDLYSVEKIRRGIREEIGVEPIIRCSQLPGIPDKMLLYEIAVCASVDGQTLIDCPVRPYFRCSDLVYFPPFEYGMLHDTATSLDGNNPIHMPVTAQ</sequence>
<dbReference type="InterPro" id="IPR001568">
    <property type="entry name" value="RNase_T2-like"/>
</dbReference>
<name>A0A1D1ZKI6_9ARAE</name>
<reference evidence="5" key="1">
    <citation type="submission" date="2015-07" db="EMBL/GenBank/DDBJ databases">
        <title>Transcriptome Assembly of Anthurium amnicola.</title>
        <authorList>
            <person name="Suzuki J."/>
        </authorList>
    </citation>
    <scope>NUCLEOTIDE SEQUENCE</scope>
</reference>
<dbReference type="PANTHER" id="PTHR11240">
    <property type="entry name" value="RIBONUCLEASE T2"/>
    <property type="match status" value="1"/>
</dbReference>
<dbReference type="GO" id="GO:0003723">
    <property type="term" value="F:RNA binding"/>
    <property type="evidence" value="ECO:0007669"/>
    <property type="project" value="InterPro"/>
</dbReference>
<dbReference type="EMBL" id="GDJX01000577">
    <property type="protein sequence ID" value="JAT67359.1"/>
    <property type="molecule type" value="Transcribed_RNA"/>
</dbReference>
<dbReference type="GO" id="GO:0033897">
    <property type="term" value="F:ribonuclease T2 activity"/>
    <property type="evidence" value="ECO:0007669"/>
    <property type="project" value="InterPro"/>
</dbReference>
<dbReference type="PANTHER" id="PTHR11240:SF57">
    <property type="entry name" value="OS09G0538000 PROTEIN"/>
    <property type="match status" value="1"/>
</dbReference>
<feature type="region of interest" description="Disordered" evidence="4">
    <location>
        <begin position="1"/>
        <end position="35"/>
    </location>
</feature>
<evidence type="ECO:0000256" key="2">
    <source>
        <dbReference type="ARBA" id="ARBA00023157"/>
    </source>
</evidence>
<dbReference type="Gene3D" id="3.90.730.10">
    <property type="entry name" value="Ribonuclease T2-like"/>
    <property type="match status" value="1"/>
</dbReference>
<gene>
    <name evidence="5" type="primary">RNS3_0</name>
    <name evidence="5" type="ORF">g.103761</name>
</gene>
<evidence type="ECO:0000256" key="4">
    <source>
        <dbReference type="SAM" id="MobiDB-lite"/>
    </source>
</evidence>
<evidence type="ECO:0000313" key="5">
    <source>
        <dbReference type="EMBL" id="JAT67359.1"/>
    </source>
</evidence>
<feature type="compositionally biased region" description="Basic and acidic residues" evidence="4">
    <location>
        <begin position="19"/>
        <end position="35"/>
    </location>
</feature>
<proteinExistence type="inferred from homology"/>